<evidence type="ECO:0000256" key="1">
    <source>
        <dbReference type="ARBA" id="ARBA00022729"/>
    </source>
</evidence>
<reference evidence="4" key="1">
    <citation type="journal article" date="2020" name="Stud. Mycol.">
        <title>101 Dothideomycetes genomes: a test case for predicting lifestyles and emergence of pathogens.</title>
        <authorList>
            <person name="Haridas S."/>
            <person name="Albert R."/>
            <person name="Binder M."/>
            <person name="Bloem J."/>
            <person name="Labutti K."/>
            <person name="Salamov A."/>
            <person name="Andreopoulos B."/>
            <person name="Baker S."/>
            <person name="Barry K."/>
            <person name="Bills G."/>
            <person name="Bluhm B."/>
            <person name="Cannon C."/>
            <person name="Castanera R."/>
            <person name="Culley D."/>
            <person name="Daum C."/>
            <person name="Ezra D."/>
            <person name="Gonzalez J."/>
            <person name="Henrissat B."/>
            <person name="Kuo A."/>
            <person name="Liang C."/>
            <person name="Lipzen A."/>
            <person name="Lutzoni F."/>
            <person name="Magnuson J."/>
            <person name="Mondo S."/>
            <person name="Nolan M."/>
            <person name="Ohm R."/>
            <person name="Pangilinan J."/>
            <person name="Park H.-J."/>
            <person name="Ramirez L."/>
            <person name="Alfaro M."/>
            <person name="Sun H."/>
            <person name="Tritt A."/>
            <person name="Yoshinaga Y."/>
            <person name="Zwiers L.-H."/>
            <person name="Turgeon B."/>
            <person name="Goodwin S."/>
            <person name="Spatafora J."/>
            <person name="Crous P."/>
            <person name="Grigoriev I."/>
        </authorList>
    </citation>
    <scope>NUCLEOTIDE SEQUENCE</scope>
    <source>
        <strain evidence="4">CBS 123094</strain>
    </source>
</reference>
<dbReference type="AlphaFoldDB" id="A0A6A5WWJ8"/>
<dbReference type="InterPro" id="IPR050955">
    <property type="entry name" value="Plant_Biomass_Hydrol_Est"/>
</dbReference>
<evidence type="ECO:0000259" key="3">
    <source>
        <dbReference type="Pfam" id="PF00326"/>
    </source>
</evidence>
<protein>
    <recommendedName>
        <fullName evidence="3">Peptidase S9 prolyl oligopeptidase catalytic domain-containing protein</fullName>
    </recommendedName>
</protein>
<dbReference type="Gene3D" id="3.40.50.1820">
    <property type="entry name" value="alpha/beta hydrolase"/>
    <property type="match status" value="1"/>
</dbReference>
<keyword evidence="5" id="KW-1185">Reference proteome</keyword>
<feature type="chain" id="PRO_5025479071" description="Peptidase S9 prolyl oligopeptidase catalytic domain-containing protein" evidence="2">
    <location>
        <begin position="20"/>
        <end position="909"/>
    </location>
</feature>
<evidence type="ECO:0000256" key="2">
    <source>
        <dbReference type="SAM" id="SignalP"/>
    </source>
</evidence>
<accession>A0A6A5WWJ8</accession>
<dbReference type="Proteomes" id="UP000799779">
    <property type="component" value="Unassembled WGS sequence"/>
</dbReference>
<dbReference type="PANTHER" id="PTHR43037:SF4">
    <property type="entry name" value="PEPTIDASE S9 PROLYL OLIGOPEPTIDASE CATALYTIC DOMAIN-CONTAINING PROTEIN"/>
    <property type="match status" value="1"/>
</dbReference>
<proteinExistence type="predicted"/>
<feature type="signal peptide" evidence="2">
    <location>
        <begin position="1"/>
        <end position="19"/>
    </location>
</feature>
<evidence type="ECO:0000313" key="4">
    <source>
        <dbReference type="EMBL" id="KAF2006183.1"/>
    </source>
</evidence>
<dbReference type="EMBL" id="ML977560">
    <property type="protein sequence ID" value="KAF2006183.1"/>
    <property type="molecule type" value="Genomic_DNA"/>
</dbReference>
<dbReference type="SUPFAM" id="SSF53474">
    <property type="entry name" value="alpha/beta-Hydrolases"/>
    <property type="match status" value="1"/>
</dbReference>
<feature type="domain" description="Peptidase S9 prolyl oligopeptidase catalytic" evidence="3">
    <location>
        <begin position="441"/>
        <end position="599"/>
    </location>
</feature>
<dbReference type="Pfam" id="PF00326">
    <property type="entry name" value="Peptidase_S9"/>
    <property type="match status" value="1"/>
</dbReference>
<gene>
    <name evidence="4" type="ORF">P154DRAFT_615539</name>
</gene>
<sequence length="909" mass="99043">MFASALLLACGVLLPASNAARHEHAMMPLEHRQGNQHSSFAFSTAWQVLGPFQIGTREATWGADPLEYLGGFGNLQYSTESHFRSSLPVNGIAKWSTTEAKQSLDTLGSAKASLPIGYSNVDWDFLKVVYGWAAVQYQAWARGEIIVTGNDTQHVVLYTDAILEFWVGDAHYFGGDFYTYRKAPPVLHLKPGTHKIDVRLVRDVRAFGGILEPTIDVVLELRNTSGSLELAKPGLLISDVVDGKLASPVTSVTLRNSGEVDVEIIDIQPSHVRSPVFLPERNEFQVVLSSDSETLTASQANSTITNNTFGQVIVAGQTRPVAFNVSLSSYNVSSVNYTITYKPVNGSKRSTITVSQALNNLSLYEPHKITYLHPGGMVSYAMLRAPAKNASCKPTQTSLPVLLQLHGAGLEADNGVVAHALDAVPELCAWVLFPTGVTPWSGDDWHNWGFTDVEAAIRSIPSWIKHVGWKGPAVDIDRWVVSGHSNGGQGTWYALTHRPDRLIAAAPVSGYASIQKYVPYELWQPMDPRRSAIISGSLNSYRHEMLMDNAQGIPVVQQHGEKDDNVPTYHSRFLSQLLFQGGTNSSYHELPGQGHWFDTIMTTDQMKEFYRKQTASNETLPRKLEEFNFVVADPGDMGSKGGIRVLNLEDPGQYGRVKVRGHVITTANIWSLELETHFLQSSSITIDGLEISLAGLASEGSAPITLSKADGSWDIGGRNAAEGNAKYRRGRQLGLMTAVLRTQGPFIIRHQGSHTAHVALQVARNLHQYFSADSEISSGTPSDDSRTGNVISVVIGDVPPSLHPDFPIKAGTTGVSIRDSIGGGTRSFDEPHLAAAFIRPLDGERLELVLWGSDEAALSQAARLVPMLTGVGQPDFVVLGKQALWQGVEGALSLGFFDHEWRVSRSSLV</sequence>
<dbReference type="PANTHER" id="PTHR43037">
    <property type="entry name" value="UNNAMED PRODUCT-RELATED"/>
    <property type="match status" value="1"/>
</dbReference>
<dbReference type="OrthoDB" id="449091at2759"/>
<dbReference type="InterPro" id="IPR029058">
    <property type="entry name" value="AB_hydrolase_fold"/>
</dbReference>
<name>A0A6A5WWJ8_9PLEO</name>
<dbReference type="GO" id="GO:0006508">
    <property type="term" value="P:proteolysis"/>
    <property type="evidence" value="ECO:0007669"/>
    <property type="project" value="InterPro"/>
</dbReference>
<dbReference type="InterPro" id="IPR001375">
    <property type="entry name" value="Peptidase_S9_cat"/>
</dbReference>
<keyword evidence="1 2" id="KW-0732">Signal</keyword>
<dbReference type="GO" id="GO:0008236">
    <property type="term" value="F:serine-type peptidase activity"/>
    <property type="evidence" value="ECO:0007669"/>
    <property type="project" value="InterPro"/>
</dbReference>
<evidence type="ECO:0000313" key="5">
    <source>
        <dbReference type="Proteomes" id="UP000799779"/>
    </source>
</evidence>
<organism evidence="4 5">
    <name type="scientific">Amniculicola lignicola CBS 123094</name>
    <dbReference type="NCBI Taxonomy" id="1392246"/>
    <lineage>
        <taxon>Eukaryota</taxon>
        <taxon>Fungi</taxon>
        <taxon>Dikarya</taxon>
        <taxon>Ascomycota</taxon>
        <taxon>Pezizomycotina</taxon>
        <taxon>Dothideomycetes</taxon>
        <taxon>Pleosporomycetidae</taxon>
        <taxon>Pleosporales</taxon>
        <taxon>Amniculicolaceae</taxon>
        <taxon>Amniculicola</taxon>
    </lineage>
</organism>